<gene>
    <name evidence="2" type="ORF">Q7A36_06405</name>
</gene>
<dbReference type="EMBL" id="JAUTWS010000004">
    <property type="protein sequence ID" value="MDO9707967.1"/>
    <property type="molecule type" value="Genomic_DNA"/>
</dbReference>
<accession>A0ABT9DVP0</accession>
<evidence type="ECO:0000256" key="1">
    <source>
        <dbReference type="SAM" id="Phobius"/>
    </source>
</evidence>
<sequence>MSDDYELAKLIVSGATGIFAIAGGTVTVVNFLRTTRWKRAELANEYLEDLTSNAELVFASRALDWGGGRLVVPEMLRPILDDGHGAPVDRIEHDPEVMEAAMVAGLLTDAVRADPRLQVYRTALDSLLSWLSLIRQALDRRLFAPADVEALRYWLRKIGDADWLHGFIRDFGYARDMRALARHFDEPVLGAAFARDAAA</sequence>
<dbReference type="Proteomes" id="UP001243009">
    <property type="component" value="Unassembled WGS sequence"/>
</dbReference>
<dbReference type="RefSeq" id="WP_305102826.1">
    <property type="nucleotide sequence ID" value="NZ_JAUTWS010000004.1"/>
</dbReference>
<feature type="transmembrane region" description="Helical" evidence="1">
    <location>
        <begin position="12"/>
        <end position="32"/>
    </location>
</feature>
<comment type="caution">
    <text evidence="2">The sequence shown here is derived from an EMBL/GenBank/DDBJ whole genome shotgun (WGS) entry which is preliminary data.</text>
</comment>
<keyword evidence="1" id="KW-0472">Membrane</keyword>
<keyword evidence="1" id="KW-0812">Transmembrane</keyword>
<evidence type="ECO:0000313" key="2">
    <source>
        <dbReference type="EMBL" id="MDO9707967.1"/>
    </source>
</evidence>
<organism evidence="2 3">
    <name type="scientific">Paracraurococcus lichenis</name>
    <dbReference type="NCBI Taxonomy" id="3064888"/>
    <lineage>
        <taxon>Bacteria</taxon>
        <taxon>Pseudomonadati</taxon>
        <taxon>Pseudomonadota</taxon>
        <taxon>Alphaproteobacteria</taxon>
        <taxon>Acetobacterales</taxon>
        <taxon>Roseomonadaceae</taxon>
        <taxon>Paracraurococcus</taxon>
    </lineage>
</organism>
<protein>
    <submittedName>
        <fullName evidence="2">Uncharacterized protein</fullName>
    </submittedName>
</protein>
<reference evidence="2 3" key="1">
    <citation type="submission" date="2023-08" db="EMBL/GenBank/DDBJ databases">
        <title>The draft genome sequence of Paracraurococcus sp. LOR1-02.</title>
        <authorList>
            <person name="Kingkaew E."/>
            <person name="Tanasupawat S."/>
        </authorList>
    </citation>
    <scope>NUCLEOTIDE SEQUENCE [LARGE SCALE GENOMIC DNA]</scope>
    <source>
        <strain evidence="2 3">LOR1-02</strain>
    </source>
</reference>
<keyword evidence="1" id="KW-1133">Transmembrane helix</keyword>
<name>A0ABT9DVP0_9PROT</name>
<evidence type="ECO:0000313" key="3">
    <source>
        <dbReference type="Proteomes" id="UP001243009"/>
    </source>
</evidence>
<keyword evidence="3" id="KW-1185">Reference proteome</keyword>
<proteinExistence type="predicted"/>